<dbReference type="InterPro" id="IPR018649">
    <property type="entry name" value="SHOCT"/>
</dbReference>
<protein>
    <submittedName>
        <fullName evidence="3">Putative membrane protein</fullName>
    </submittedName>
</protein>
<gene>
    <name evidence="3" type="ORF">CLV93_1069</name>
    <name evidence="2" type="ORF">JCM18694_32310</name>
</gene>
<organism evidence="3 4">
    <name type="scientific">Prolixibacter denitrificans</name>
    <dbReference type="NCBI Taxonomy" id="1541063"/>
    <lineage>
        <taxon>Bacteria</taxon>
        <taxon>Pseudomonadati</taxon>
        <taxon>Bacteroidota</taxon>
        <taxon>Bacteroidia</taxon>
        <taxon>Marinilabiliales</taxon>
        <taxon>Prolixibacteraceae</taxon>
        <taxon>Prolixibacter</taxon>
    </lineage>
</organism>
<evidence type="ECO:0000259" key="1">
    <source>
        <dbReference type="Pfam" id="PF09851"/>
    </source>
</evidence>
<keyword evidence="5" id="KW-1185">Reference proteome</keyword>
<dbReference type="RefSeq" id="WP_106542496.1">
    <property type="nucleotide sequence ID" value="NZ_BLAU01000001.1"/>
</dbReference>
<reference evidence="2 5" key="2">
    <citation type="submission" date="2019-10" db="EMBL/GenBank/DDBJ databases">
        <title>Prolixibacter strains distinguished by the presence of nitrate reductase genes were adept at nitrate-dependent anaerobic corrosion of metallic iron and carbon steel.</title>
        <authorList>
            <person name="Iino T."/>
            <person name="Shono N."/>
            <person name="Ito K."/>
            <person name="Nakamura R."/>
            <person name="Sueoka K."/>
            <person name="Harayama S."/>
            <person name="Ohkuma M."/>
        </authorList>
    </citation>
    <scope>NUCLEOTIDE SEQUENCE [LARGE SCALE GENOMIC DNA]</scope>
    <source>
        <strain evidence="2 5">MIC1-1</strain>
    </source>
</reference>
<dbReference type="OrthoDB" id="1123500at2"/>
<name>A0A2P8CBD2_9BACT</name>
<comment type="caution">
    <text evidence="3">The sequence shown here is derived from an EMBL/GenBank/DDBJ whole genome shotgun (WGS) entry which is preliminary data.</text>
</comment>
<dbReference type="Pfam" id="PF09851">
    <property type="entry name" value="SHOCT"/>
    <property type="match status" value="1"/>
</dbReference>
<feature type="domain" description="SHOCT" evidence="1">
    <location>
        <begin position="37"/>
        <end position="62"/>
    </location>
</feature>
<dbReference type="EMBL" id="BLAU01000001">
    <property type="protein sequence ID" value="GET22985.1"/>
    <property type="molecule type" value="Genomic_DNA"/>
</dbReference>
<dbReference type="Proteomes" id="UP000396862">
    <property type="component" value="Unassembled WGS sequence"/>
</dbReference>
<dbReference type="EMBL" id="PYGC01000006">
    <property type="protein sequence ID" value="PSK82266.1"/>
    <property type="molecule type" value="Genomic_DNA"/>
</dbReference>
<evidence type="ECO:0000313" key="5">
    <source>
        <dbReference type="Proteomes" id="UP000396862"/>
    </source>
</evidence>
<reference evidence="3 4" key="1">
    <citation type="submission" date="2018-03" db="EMBL/GenBank/DDBJ databases">
        <title>Genomic Encyclopedia of Archaeal and Bacterial Type Strains, Phase II (KMG-II): from individual species to whole genera.</title>
        <authorList>
            <person name="Goeker M."/>
        </authorList>
    </citation>
    <scope>NUCLEOTIDE SEQUENCE [LARGE SCALE GENOMIC DNA]</scope>
    <source>
        <strain evidence="3 4">DSM 27267</strain>
    </source>
</reference>
<evidence type="ECO:0000313" key="3">
    <source>
        <dbReference type="EMBL" id="PSK82266.1"/>
    </source>
</evidence>
<dbReference type="AlphaFoldDB" id="A0A2P8CBD2"/>
<dbReference type="Proteomes" id="UP000240621">
    <property type="component" value="Unassembled WGS sequence"/>
</dbReference>
<sequence length="64" mass="7124">MMGFGWIIGIAFMVGIIWLLSKGSGADSKSDTKATRTALDILNERFARGEITNEEYQEKRNTIA</sequence>
<evidence type="ECO:0000313" key="2">
    <source>
        <dbReference type="EMBL" id="GET22985.1"/>
    </source>
</evidence>
<accession>A0A2P8CBD2</accession>
<evidence type="ECO:0000313" key="4">
    <source>
        <dbReference type="Proteomes" id="UP000240621"/>
    </source>
</evidence>
<proteinExistence type="predicted"/>